<dbReference type="InterPro" id="IPR019979">
    <property type="entry name" value="Ribosomal_uS17_CS"/>
</dbReference>
<dbReference type="InterPro" id="IPR012340">
    <property type="entry name" value="NA-bd_OB-fold"/>
</dbReference>
<evidence type="ECO:0000256" key="2">
    <source>
        <dbReference type="ARBA" id="ARBA00022730"/>
    </source>
</evidence>
<dbReference type="EMBL" id="PFCN01000030">
    <property type="protein sequence ID" value="PIR70251.1"/>
    <property type="molecule type" value="Genomic_DNA"/>
</dbReference>
<dbReference type="GO" id="GO:0003735">
    <property type="term" value="F:structural constituent of ribosome"/>
    <property type="evidence" value="ECO:0007669"/>
    <property type="project" value="UniProtKB-UniRule"/>
</dbReference>
<dbReference type="AlphaFoldDB" id="A0A2H0TFC4"/>
<organism evidence="8 9">
    <name type="scientific">Candidatus Niyogibacteria bacterium CG10_big_fil_rev_8_21_14_0_10_42_19</name>
    <dbReference type="NCBI Taxonomy" id="1974725"/>
    <lineage>
        <taxon>Bacteria</taxon>
        <taxon>Candidatus Niyogiibacteriota</taxon>
    </lineage>
</organism>
<keyword evidence="3 6" id="KW-0694">RNA-binding</keyword>
<dbReference type="CDD" id="cd00364">
    <property type="entry name" value="Ribosomal_uS17"/>
    <property type="match status" value="1"/>
</dbReference>
<dbReference type="Proteomes" id="UP000229383">
    <property type="component" value="Unassembled WGS sequence"/>
</dbReference>
<comment type="function">
    <text evidence="6">One of the primary rRNA binding proteins, it binds specifically to the 5'-end of 16S ribosomal RNA.</text>
</comment>
<keyword evidence="2 6" id="KW-0699">rRNA-binding</keyword>
<evidence type="ECO:0000313" key="8">
    <source>
        <dbReference type="EMBL" id="PIR70251.1"/>
    </source>
</evidence>
<evidence type="ECO:0000313" key="9">
    <source>
        <dbReference type="Proteomes" id="UP000229383"/>
    </source>
</evidence>
<evidence type="ECO:0000256" key="4">
    <source>
        <dbReference type="ARBA" id="ARBA00022980"/>
    </source>
</evidence>
<sequence>MSYENAKILKGVIVSHGGKKTAVVKVEQYLKHLKYKKYIKRSKKYKAHDEKDEYAVGDKVSIRETKPISKDKKWVVIKKI</sequence>
<evidence type="ECO:0000256" key="3">
    <source>
        <dbReference type="ARBA" id="ARBA00022884"/>
    </source>
</evidence>
<dbReference type="PANTHER" id="PTHR10744">
    <property type="entry name" value="40S RIBOSOMAL PROTEIN S11 FAMILY MEMBER"/>
    <property type="match status" value="1"/>
</dbReference>
<dbReference type="PROSITE" id="PS00056">
    <property type="entry name" value="RIBOSOMAL_S17"/>
    <property type="match status" value="1"/>
</dbReference>
<reference evidence="9" key="1">
    <citation type="submission" date="2017-09" db="EMBL/GenBank/DDBJ databases">
        <title>Depth-based differentiation of microbial function through sediment-hosted aquifers and enrichment of novel symbionts in the deep terrestrial subsurface.</title>
        <authorList>
            <person name="Probst A.J."/>
            <person name="Ladd B."/>
            <person name="Jarett J.K."/>
            <person name="Geller-Mcgrath D.E."/>
            <person name="Sieber C.M.K."/>
            <person name="Emerson J.B."/>
            <person name="Anantharaman K."/>
            <person name="Thomas B.C."/>
            <person name="Malmstrom R."/>
            <person name="Stieglmeier M."/>
            <person name="Klingl A."/>
            <person name="Woyke T."/>
            <person name="Ryan C.M."/>
            <person name="Banfield J.F."/>
        </authorList>
    </citation>
    <scope>NUCLEOTIDE SEQUENCE [LARGE SCALE GENOMIC DNA]</scope>
</reference>
<dbReference type="Gene3D" id="2.40.50.140">
    <property type="entry name" value="Nucleic acid-binding proteins"/>
    <property type="match status" value="1"/>
</dbReference>
<dbReference type="InterPro" id="IPR019984">
    <property type="entry name" value="Ribosomal_uS17_bact/chlr"/>
</dbReference>
<dbReference type="SUPFAM" id="SSF50249">
    <property type="entry name" value="Nucleic acid-binding proteins"/>
    <property type="match status" value="1"/>
</dbReference>
<evidence type="ECO:0000256" key="7">
    <source>
        <dbReference type="RuleBase" id="RU003872"/>
    </source>
</evidence>
<dbReference type="NCBIfam" id="TIGR03635">
    <property type="entry name" value="uS17_bact"/>
    <property type="match status" value="1"/>
</dbReference>
<comment type="similarity">
    <text evidence="1 6 7">Belongs to the universal ribosomal protein uS17 family.</text>
</comment>
<evidence type="ECO:0000256" key="5">
    <source>
        <dbReference type="ARBA" id="ARBA00023274"/>
    </source>
</evidence>
<gene>
    <name evidence="6" type="primary">rpsQ</name>
    <name evidence="8" type="ORF">COU46_02460</name>
</gene>
<comment type="subunit">
    <text evidence="6">Part of the 30S ribosomal subunit.</text>
</comment>
<dbReference type="InterPro" id="IPR000266">
    <property type="entry name" value="Ribosomal_uS17"/>
</dbReference>
<dbReference type="GO" id="GO:0019843">
    <property type="term" value="F:rRNA binding"/>
    <property type="evidence" value="ECO:0007669"/>
    <property type="project" value="UniProtKB-UniRule"/>
</dbReference>
<keyword evidence="5 6" id="KW-0687">Ribonucleoprotein</keyword>
<comment type="caution">
    <text evidence="8">The sequence shown here is derived from an EMBL/GenBank/DDBJ whole genome shotgun (WGS) entry which is preliminary data.</text>
</comment>
<name>A0A2H0TFC4_9BACT</name>
<dbReference type="PRINTS" id="PR00973">
    <property type="entry name" value="RIBOSOMALS17"/>
</dbReference>
<dbReference type="HAMAP" id="MF_01345_B">
    <property type="entry name" value="Ribosomal_uS17_B"/>
    <property type="match status" value="1"/>
</dbReference>
<evidence type="ECO:0000256" key="6">
    <source>
        <dbReference type="HAMAP-Rule" id="MF_01345"/>
    </source>
</evidence>
<accession>A0A2H0TFC4</accession>
<dbReference type="GO" id="GO:0022627">
    <property type="term" value="C:cytosolic small ribosomal subunit"/>
    <property type="evidence" value="ECO:0007669"/>
    <property type="project" value="UniProtKB-UniRule"/>
</dbReference>
<evidence type="ECO:0000256" key="1">
    <source>
        <dbReference type="ARBA" id="ARBA00010254"/>
    </source>
</evidence>
<dbReference type="PANTHER" id="PTHR10744:SF1">
    <property type="entry name" value="SMALL RIBOSOMAL SUBUNIT PROTEIN US17M"/>
    <property type="match status" value="1"/>
</dbReference>
<proteinExistence type="inferred from homology"/>
<protein>
    <recommendedName>
        <fullName evidence="6">Small ribosomal subunit protein uS17</fullName>
    </recommendedName>
</protein>
<dbReference type="Pfam" id="PF00366">
    <property type="entry name" value="Ribosomal_S17"/>
    <property type="match status" value="1"/>
</dbReference>
<keyword evidence="4 6" id="KW-0689">Ribosomal protein</keyword>
<dbReference type="NCBIfam" id="NF004123">
    <property type="entry name" value="PRK05610.1"/>
    <property type="match status" value="1"/>
</dbReference>
<dbReference type="GO" id="GO:0006412">
    <property type="term" value="P:translation"/>
    <property type="evidence" value="ECO:0007669"/>
    <property type="project" value="UniProtKB-UniRule"/>
</dbReference>